<evidence type="ECO:0000313" key="4">
    <source>
        <dbReference type="Proteomes" id="UP001185092"/>
    </source>
</evidence>
<evidence type="ECO:0000256" key="1">
    <source>
        <dbReference type="SAM" id="SignalP"/>
    </source>
</evidence>
<dbReference type="EMBL" id="JAVDQD010000008">
    <property type="protein sequence ID" value="MDR6241443.1"/>
    <property type="molecule type" value="Genomic_DNA"/>
</dbReference>
<keyword evidence="4" id="KW-1185">Reference proteome</keyword>
<keyword evidence="1" id="KW-0732">Signal</keyword>
<sequence>MKIILLSIAFILIPIASFAQSIDDPISQQDMRKDLEIFKKTRIEANSGLYKYRTKSEIDSIYRWADNQIPHCRTILDFYKVITKLSDFEGSLHNDVSFSDRRLKSTKKENDGYFPYPIKKIDGKWLMNQTTEEIPLGSEIISINSKPINQIEKALYKYYSTDGINTSGKVHGLNSYFSLFYRYEYGPSVTFDVTYKTYESKHTESATIKSVDYTTQDKTNWKLRHSKPFENRNGDKKYSFKLIDSQTGLLTINTFGFGGKSSKGHKKYTHFLDSVFTEIDSMQLENLIVDIRENGGGNDPNDVVTYSYLTDRSFSENSQAWISFKKIPYVRYAATKIPVFLRPIAAIKYNKEFKKEFTKEINGNYYEDSASWNHKIRKPHTKAFKKNIYLLISPRVASAGSLFGAMLAGNKNTTVIGEEAMGGYYGHNGHIPFGYILPKSKIATYFFLVNLEQDVPLKENQIYNRGIIPDYHVSQTYEDYMNNVDTQMKYTLEMIKNSSDLQSNL</sequence>
<dbReference type="SUPFAM" id="SSF52096">
    <property type="entry name" value="ClpP/crotonase"/>
    <property type="match status" value="1"/>
</dbReference>
<feature type="domain" description="Tail specific protease" evidence="2">
    <location>
        <begin position="247"/>
        <end position="473"/>
    </location>
</feature>
<dbReference type="AlphaFoldDB" id="A0AAE3XRJ8"/>
<dbReference type="RefSeq" id="WP_309942220.1">
    <property type="nucleotide sequence ID" value="NZ_AP025306.1"/>
</dbReference>
<reference evidence="3" key="1">
    <citation type="submission" date="2023-07" db="EMBL/GenBank/DDBJ databases">
        <title>Genomic Encyclopedia of Type Strains, Phase IV (KMG-IV): sequencing the most valuable type-strain genomes for metagenomic binning, comparative biology and taxonomic classification.</title>
        <authorList>
            <person name="Goeker M."/>
        </authorList>
    </citation>
    <scope>NUCLEOTIDE SEQUENCE</scope>
    <source>
        <strain evidence="3">DSM 26174</strain>
    </source>
</reference>
<accession>A0AAE3XRJ8</accession>
<dbReference type="InterPro" id="IPR005151">
    <property type="entry name" value="Tail-specific_protease"/>
</dbReference>
<dbReference type="GO" id="GO:0006508">
    <property type="term" value="P:proteolysis"/>
    <property type="evidence" value="ECO:0007669"/>
    <property type="project" value="InterPro"/>
</dbReference>
<dbReference type="Gene3D" id="3.90.226.10">
    <property type="entry name" value="2-enoyl-CoA Hydratase, Chain A, domain 1"/>
    <property type="match status" value="1"/>
</dbReference>
<dbReference type="Proteomes" id="UP001185092">
    <property type="component" value="Unassembled WGS sequence"/>
</dbReference>
<feature type="chain" id="PRO_5042037576" description="Tail specific protease domain-containing protein" evidence="1">
    <location>
        <begin position="20"/>
        <end position="505"/>
    </location>
</feature>
<name>A0AAE3XRJ8_9BACT</name>
<dbReference type="Pfam" id="PF03572">
    <property type="entry name" value="Peptidase_S41"/>
    <property type="match status" value="1"/>
</dbReference>
<comment type="caution">
    <text evidence="3">The sequence shown here is derived from an EMBL/GenBank/DDBJ whole genome shotgun (WGS) entry which is preliminary data.</text>
</comment>
<proteinExistence type="predicted"/>
<dbReference type="InterPro" id="IPR029045">
    <property type="entry name" value="ClpP/crotonase-like_dom_sf"/>
</dbReference>
<evidence type="ECO:0000259" key="2">
    <source>
        <dbReference type="Pfam" id="PF03572"/>
    </source>
</evidence>
<protein>
    <recommendedName>
        <fullName evidence="2">Tail specific protease domain-containing protein</fullName>
    </recommendedName>
</protein>
<evidence type="ECO:0000313" key="3">
    <source>
        <dbReference type="EMBL" id="MDR6241443.1"/>
    </source>
</evidence>
<dbReference type="GO" id="GO:0008236">
    <property type="term" value="F:serine-type peptidase activity"/>
    <property type="evidence" value="ECO:0007669"/>
    <property type="project" value="InterPro"/>
</dbReference>
<organism evidence="3 4">
    <name type="scientific">Aureibacter tunicatorum</name>
    <dbReference type="NCBI Taxonomy" id="866807"/>
    <lineage>
        <taxon>Bacteria</taxon>
        <taxon>Pseudomonadati</taxon>
        <taxon>Bacteroidota</taxon>
        <taxon>Cytophagia</taxon>
        <taxon>Cytophagales</taxon>
        <taxon>Persicobacteraceae</taxon>
        <taxon>Aureibacter</taxon>
    </lineage>
</organism>
<gene>
    <name evidence="3" type="ORF">HNQ88_004530</name>
</gene>
<feature type="signal peptide" evidence="1">
    <location>
        <begin position="1"/>
        <end position="19"/>
    </location>
</feature>